<proteinExistence type="predicted"/>
<keyword evidence="3" id="KW-1185">Reference proteome</keyword>
<gene>
    <name evidence="2" type="ORF">QCO44_05005</name>
</gene>
<name>A0ABV3X485_9FIRM</name>
<dbReference type="EMBL" id="JARVLH010000003">
    <property type="protein sequence ID" value="MEX5285002.1"/>
    <property type="molecule type" value="Genomic_DNA"/>
</dbReference>
<dbReference type="Proteomes" id="UP001559623">
    <property type="component" value="Unassembled WGS sequence"/>
</dbReference>
<evidence type="ECO:0000313" key="2">
    <source>
        <dbReference type="EMBL" id="MEX5285002.1"/>
    </source>
</evidence>
<protein>
    <submittedName>
        <fullName evidence="2">Uncharacterized protein</fullName>
    </submittedName>
</protein>
<organism evidence="2 3">
    <name type="scientific">Selenomonas sputigena</name>
    <dbReference type="NCBI Taxonomy" id="69823"/>
    <lineage>
        <taxon>Bacteria</taxon>
        <taxon>Bacillati</taxon>
        <taxon>Bacillota</taxon>
        <taxon>Negativicutes</taxon>
        <taxon>Selenomonadales</taxon>
        <taxon>Selenomonadaceae</taxon>
        <taxon>Selenomonas</taxon>
    </lineage>
</organism>
<comment type="caution">
    <text evidence="2">The sequence shown here is derived from an EMBL/GenBank/DDBJ whole genome shotgun (WGS) entry which is preliminary data.</text>
</comment>
<keyword evidence="1" id="KW-0732">Signal</keyword>
<evidence type="ECO:0000313" key="3">
    <source>
        <dbReference type="Proteomes" id="UP001559623"/>
    </source>
</evidence>
<sequence>MKHWFKAFAVIASCALMLGTAGVASADEYEGYDENGNAVYAVADEDGNVAVAVADENGNYAVYAEDGDGNSYEETGSY</sequence>
<evidence type="ECO:0000256" key="1">
    <source>
        <dbReference type="SAM" id="SignalP"/>
    </source>
</evidence>
<accession>A0ABV3X485</accession>
<reference evidence="2 3" key="1">
    <citation type="submission" date="2023-04" db="EMBL/GenBank/DDBJ databases">
        <title>Genome Sequence of Selenomonas sputigena ATCC 33150.</title>
        <authorList>
            <person name="Miller D.P."/>
            <person name="Anvari S."/>
            <person name="Polson S.W."/>
            <person name="Macdonald M."/>
            <person name="Mcdowell J.V."/>
        </authorList>
    </citation>
    <scope>NUCLEOTIDE SEQUENCE [LARGE SCALE GENOMIC DNA]</scope>
    <source>
        <strain evidence="2 3">ATCC 33150</strain>
    </source>
</reference>
<feature type="chain" id="PRO_5045886622" evidence="1">
    <location>
        <begin position="27"/>
        <end position="78"/>
    </location>
</feature>
<feature type="signal peptide" evidence="1">
    <location>
        <begin position="1"/>
        <end position="26"/>
    </location>
</feature>
<dbReference type="RefSeq" id="WP_368846734.1">
    <property type="nucleotide sequence ID" value="NZ_CP194411.1"/>
</dbReference>